<keyword evidence="1" id="KW-1133">Transmembrane helix</keyword>
<evidence type="ECO:0000313" key="4">
    <source>
        <dbReference type="EMBL" id="MCP8885700.1"/>
    </source>
</evidence>
<evidence type="ECO:0000259" key="3">
    <source>
        <dbReference type="Pfam" id="PF09851"/>
    </source>
</evidence>
<evidence type="ECO:0000256" key="2">
    <source>
        <dbReference type="SAM" id="SignalP"/>
    </source>
</evidence>
<accession>A0A9Q4FRC9</accession>
<name>A0A9Q4FRC9_9HYPH</name>
<feature type="signal peptide" evidence="2">
    <location>
        <begin position="1"/>
        <end position="24"/>
    </location>
</feature>
<dbReference type="Proteomes" id="UP001060275">
    <property type="component" value="Unassembled WGS sequence"/>
</dbReference>
<keyword evidence="2" id="KW-0732">Signal</keyword>
<organism evidence="4 5">
    <name type="scientific">Devosia ureilytica</name>
    <dbReference type="NCBI Taxonomy" id="2952754"/>
    <lineage>
        <taxon>Bacteria</taxon>
        <taxon>Pseudomonadati</taxon>
        <taxon>Pseudomonadota</taxon>
        <taxon>Alphaproteobacteria</taxon>
        <taxon>Hyphomicrobiales</taxon>
        <taxon>Devosiaceae</taxon>
        <taxon>Devosia</taxon>
    </lineage>
</organism>
<dbReference type="InterPro" id="IPR018649">
    <property type="entry name" value="SHOCT"/>
</dbReference>
<feature type="transmembrane region" description="Helical" evidence="1">
    <location>
        <begin position="48"/>
        <end position="71"/>
    </location>
</feature>
<protein>
    <submittedName>
        <fullName evidence="4">SHOCT domain-containing protein</fullName>
    </submittedName>
</protein>
<feature type="domain" description="SHOCT" evidence="3">
    <location>
        <begin position="88"/>
        <end position="114"/>
    </location>
</feature>
<proteinExistence type="predicted"/>
<keyword evidence="5" id="KW-1185">Reference proteome</keyword>
<gene>
    <name evidence="4" type="ORF">NF348_01125</name>
</gene>
<keyword evidence="1" id="KW-0472">Membrane</keyword>
<sequence>MHRSLVRAVTACGAATALVSTAMAQAPTTPGQYQYGPHMGWWGGGWDGMFFGPLFMLLIVVAVVAAIAHLVRRPVGSWQGTPQAPGRTALDILKERFARGEIDKADYEERRRVLGE</sequence>
<evidence type="ECO:0000313" key="5">
    <source>
        <dbReference type="Proteomes" id="UP001060275"/>
    </source>
</evidence>
<reference evidence="4" key="1">
    <citation type="submission" date="2022-06" db="EMBL/GenBank/DDBJ databases">
        <title>Devosia sp. XJ19-45 genome assembly.</title>
        <authorList>
            <person name="Li B."/>
            <person name="Cai M."/>
            <person name="Nie G."/>
            <person name="Li W."/>
        </authorList>
    </citation>
    <scope>NUCLEOTIDE SEQUENCE</scope>
    <source>
        <strain evidence="4">XJ19-45</strain>
    </source>
</reference>
<feature type="chain" id="PRO_5040308596" evidence="2">
    <location>
        <begin position="25"/>
        <end position="116"/>
    </location>
</feature>
<comment type="caution">
    <text evidence="4">The sequence shown here is derived from an EMBL/GenBank/DDBJ whole genome shotgun (WGS) entry which is preliminary data.</text>
</comment>
<dbReference type="AlphaFoldDB" id="A0A9Q4FRC9"/>
<keyword evidence="1" id="KW-0812">Transmembrane</keyword>
<dbReference type="EMBL" id="JAMWDU010000001">
    <property type="protein sequence ID" value="MCP8885700.1"/>
    <property type="molecule type" value="Genomic_DNA"/>
</dbReference>
<evidence type="ECO:0000256" key="1">
    <source>
        <dbReference type="SAM" id="Phobius"/>
    </source>
</evidence>
<dbReference type="Pfam" id="PF09851">
    <property type="entry name" value="SHOCT"/>
    <property type="match status" value="1"/>
</dbReference>
<dbReference type="RefSeq" id="WP_254673088.1">
    <property type="nucleotide sequence ID" value="NZ_JAMWDU010000001.1"/>
</dbReference>